<dbReference type="EMBL" id="JAYMYQ010000028">
    <property type="protein sequence ID" value="KAK7298380.1"/>
    <property type="molecule type" value="Genomic_DNA"/>
</dbReference>
<sequence>MDLMSFSTLGWESLSPCEKISSVVFLRLGEAVRICYSCLCLNRSRVDDVLFHPIFLFVLTGNCLAFKALFLFSLVRGPLAIKD</sequence>
<dbReference type="AlphaFoldDB" id="A0AAN9JFV2"/>
<dbReference type="Proteomes" id="UP001367508">
    <property type="component" value="Unassembled WGS sequence"/>
</dbReference>
<comment type="caution">
    <text evidence="2">The sequence shown here is derived from an EMBL/GenBank/DDBJ whole genome shotgun (WGS) entry which is preliminary data.</text>
</comment>
<proteinExistence type="predicted"/>
<gene>
    <name evidence="2" type="ORF">VNO77_46839</name>
</gene>
<evidence type="ECO:0000313" key="2">
    <source>
        <dbReference type="EMBL" id="KAK7298380.1"/>
    </source>
</evidence>
<organism evidence="2 3">
    <name type="scientific">Canavalia gladiata</name>
    <name type="common">Sword bean</name>
    <name type="synonym">Dolichos gladiatus</name>
    <dbReference type="NCBI Taxonomy" id="3824"/>
    <lineage>
        <taxon>Eukaryota</taxon>
        <taxon>Viridiplantae</taxon>
        <taxon>Streptophyta</taxon>
        <taxon>Embryophyta</taxon>
        <taxon>Tracheophyta</taxon>
        <taxon>Spermatophyta</taxon>
        <taxon>Magnoliopsida</taxon>
        <taxon>eudicotyledons</taxon>
        <taxon>Gunneridae</taxon>
        <taxon>Pentapetalae</taxon>
        <taxon>rosids</taxon>
        <taxon>fabids</taxon>
        <taxon>Fabales</taxon>
        <taxon>Fabaceae</taxon>
        <taxon>Papilionoideae</taxon>
        <taxon>50 kb inversion clade</taxon>
        <taxon>NPAAA clade</taxon>
        <taxon>indigoferoid/millettioid clade</taxon>
        <taxon>Phaseoleae</taxon>
        <taxon>Canavalia</taxon>
    </lineage>
</organism>
<keyword evidence="1" id="KW-0472">Membrane</keyword>
<evidence type="ECO:0000313" key="3">
    <source>
        <dbReference type="Proteomes" id="UP001367508"/>
    </source>
</evidence>
<accession>A0AAN9JFV2</accession>
<protein>
    <submittedName>
        <fullName evidence="2">Uncharacterized protein</fullName>
    </submittedName>
</protein>
<name>A0AAN9JFV2_CANGL</name>
<reference evidence="2 3" key="1">
    <citation type="submission" date="2024-01" db="EMBL/GenBank/DDBJ databases">
        <title>The genomes of 5 underutilized Papilionoideae crops provide insights into root nodulation and disease resistanc.</title>
        <authorList>
            <person name="Jiang F."/>
        </authorList>
    </citation>
    <scope>NUCLEOTIDE SEQUENCE [LARGE SCALE GENOMIC DNA]</scope>
    <source>
        <strain evidence="2">LVBAO_FW01</strain>
        <tissue evidence="2">Leaves</tissue>
    </source>
</reference>
<keyword evidence="1" id="KW-1133">Transmembrane helix</keyword>
<feature type="transmembrane region" description="Helical" evidence="1">
    <location>
        <begin position="54"/>
        <end position="75"/>
    </location>
</feature>
<keyword evidence="1" id="KW-0812">Transmembrane</keyword>
<keyword evidence="3" id="KW-1185">Reference proteome</keyword>
<evidence type="ECO:0000256" key="1">
    <source>
        <dbReference type="SAM" id="Phobius"/>
    </source>
</evidence>